<dbReference type="KEGG" id="afo:Afer_1248"/>
<dbReference type="PANTHER" id="PTHR22926:SF5">
    <property type="entry name" value="PHOSPHO-N-ACETYLMURAMOYL-PENTAPEPTIDE-TRANSFERASE HOMOLOG"/>
    <property type="match status" value="1"/>
</dbReference>
<protein>
    <recommendedName>
        <fullName evidence="7 8">Phospho-N-acetylmuramoyl-pentapeptide-transferase</fullName>
        <ecNumber evidence="7 8">2.7.8.13</ecNumber>
    </recommendedName>
    <alternativeName>
        <fullName evidence="7">UDP-MurNAc-pentapeptide phosphotransferase</fullName>
    </alternativeName>
</protein>
<dbReference type="GO" id="GO:0051301">
    <property type="term" value="P:cell division"/>
    <property type="evidence" value="ECO:0007669"/>
    <property type="project" value="UniProtKB-KW"/>
</dbReference>
<keyword evidence="4 7" id="KW-0812">Transmembrane</keyword>
<dbReference type="Pfam" id="PF10555">
    <property type="entry name" value="MraY_sig1"/>
    <property type="match status" value="1"/>
</dbReference>
<evidence type="ECO:0000256" key="8">
    <source>
        <dbReference type="NCBIfam" id="TIGR00445"/>
    </source>
</evidence>
<proteinExistence type="inferred from homology"/>
<evidence type="ECO:0000256" key="2">
    <source>
        <dbReference type="ARBA" id="ARBA00005583"/>
    </source>
</evidence>
<dbReference type="eggNOG" id="COG0472">
    <property type="taxonomic scope" value="Bacteria"/>
</dbReference>
<feature type="transmembrane region" description="Helical" evidence="7">
    <location>
        <begin position="268"/>
        <end position="290"/>
    </location>
</feature>
<dbReference type="EC" id="2.7.8.13" evidence="7 8"/>
<keyword evidence="7" id="KW-0131">Cell cycle</keyword>
<evidence type="ECO:0000256" key="5">
    <source>
        <dbReference type="ARBA" id="ARBA00022989"/>
    </source>
</evidence>
<dbReference type="InterPro" id="IPR000715">
    <property type="entry name" value="Glycosyl_transferase_4"/>
</dbReference>
<dbReference type="PROSITE" id="PS01347">
    <property type="entry name" value="MRAY_1"/>
    <property type="match status" value="1"/>
</dbReference>
<comment type="similarity">
    <text evidence="2 7">Belongs to the glycosyltransferase 4 family. MraY subfamily.</text>
</comment>
<keyword evidence="5 7" id="KW-1133">Transmembrane helix</keyword>
<feature type="transmembrane region" description="Helical" evidence="7">
    <location>
        <begin position="79"/>
        <end position="96"/>
    </location>
</feature>
<keyword evidence="7" id="KW-0961">Cell wall biogenesis/degradation</keyword>
<reference evidence="10 11" key="1">
    <citation type="journal article" date="2009" name="Stand. Genomic Sci.">
        <title>Complete genome sequence of Acidimicrobium ferrooxidans type strain (ICP).</title>
        <authorList>
            <person name="Clum A."/>
            <person name="Nolan M."/>
            <person name="Lang E."/>
            <person name="Glavina Del Rio T."/>
            <person name="Tice H."/>
            <person name="Copeland A."/>
            <person name="Cheng J.F."/>
            <person name="Lucas S."/>
            <person name="Chen F."/>
            <person name="Bruce D."/>
            <person name="Goodwin L."/>
            <person name="Pitluck S."/>
            <person name="Ivanova N."/>
            <person name="Mavrommatis K."/>
            <person name="Mikhailova N."/>
            <person name="Pati A."/>
            <person name="Chen A."/>
            <person name="Palaniappan K."/>
            <person name="Goker M."/>
            <person name="Spring S."/>
            <person name="Land M."/>
            <person name="Hauser L."/>
            <person name="Chang Y.J."/>
            <person name="Jeffries C.C."/>
            <person name="Chain P."/>
            <person name="Bristow J."/>
            <person name="Eisen J.A."/>
            <person name="Markowitz V."/>
            <person name="Hugenholtz P."/>
            <person name="Kyrpides N.C."/>
            <person name="Klenk H.P."/>
            <person name="Lapidus A."/>
        </authorList>
    </citation>
    <scope>NUCLEOTIDE SEQUENCE [LARGE SCALE GENOMIC DNA]</scope>
    <source>
        <strain evidence="11">DSM 10331 / JCM 15462 / NBRC 103882 / ICP</strain>
    </source>
</reference>
<gene>
    <name evidence="7" type="primary">mraY</name>
    <name evidence="10" type="ordered locus">Afer_1248</name>
</gene>
<dbReference type="GO" id="GO:0071555">
    <property type="term" value="P:cell wall organization"/>
    <property type="evidence" value="ECO:0007669"/>
    <property type="project" value="UniProtKB-KW"/>
</dbReference>
<comment type="catalytic activity">
    <reaction evidence="7">
        <text>UDP-N-acetyl-alpha-D-muramoyl-L-alanyl-gamma-D-glutamyl-meso-2,6-diaminopimeloyl-D-alanyl-D-alanine + di-trans,octa-cis-undecaprenyl phosphate = di-trans,octa-cis-undecaprenyl diphospho-N-acetyl-alpha-D-muramoyl-L-alanyl-D-glutamyl-meso-2,6-diaminopimeloyl-D-alanyl-D-alanine + UMP</text>
        <dbReference type="Rhea" id="RHEA:28386"/>
        <dbReference type="ChEBI" id="CHEBI:57865"/>
        <dbReference type="ChEBI" id="CHEBI:60392"/>
        <dbReference type="ChEBI" id="CHEBI:61386"/>
        <dbReference type="ChEBI" id="CHEBI:61387"/>
        <dbReference type="EC" id="2.7.8.13"/>
    </reaction>
</comment>
<dbReference type="PROSITE" id="PS01348">
    <property type="entry name" value="MRAY_2"/>
    <property type="match status" value="1"/>
</dbReference>
<evidence type="ECO:0000313" key="10">
    <source>
        <dbReference type="EMBL" id="ACU54179.1"/>
    </source>
</evidence>
<evidence type="ECO:0000256" key="7">
    <source>
        <dbReference type="HAMAP-Rule" id="MF_00038"/>
    </source>
</evidence>
<dbReference type="GO" id="GO:0008963">
    <property type="term" value="F:phospho-N-acetylmuramoyl-pentapeptide-transferase activity"/>
    <property type="evidence" value="ECO:0007669"/>
    <property type="project" value="UniProtKB-UniRule"/>
</dbReference>
<dbReference type="Proteomes" id="UP000000771">
    <property type="component" value="Chromosome"/>
</dbReference>
<comment type="function">
    <text evidence="7">Catalyzes the initial step of the lipid cycle reactions in the biosynthesis of the cell wall peptidoglycan: transfers peptidoglycan precursor phospho-MurNAc-pentapeptide from UDP-MurNAc-pentapeptide onto the lipid carrier undecaprenyl phosphate, yielding undecaprenyl-pyrophosphoryl-MurNAc-pentapeptide, known as lipid I.</text>
</comment>
<feature type="transmembrane region" description="Helical" evidence="7">
    <location>
        <begin position="6"/>
        <end position="23"/>
    </location>
</feature>
<dbReference type="HAMAP" id="MF_00038">
    <property type="entry name" value="MraY"/>
    <property type="match status" value="1"/>
</dbReference>
<comment type="cofactor">
    <cofactor evidence="7 9">
        <name>Mg(2+)</name>
        <dbReference type="ChEBI" id="CHEBI:18420"/>
    </cofactor>
</comment>
<evidence type="ECO:0000256" key="1">
    <source>
        <dbReference type="ARBA" id="ARBA00004141"/>
    </source>
</evidence>
<keyword evidence="7" id="KW-0573">Peptidoglycan synthesis</keyword>
<keyword evidence="3 7" id="KW-0808">Transferase</keyword>
<evidence type="ECO:0000256" key="9">
    <source>
        <dbReference type="PIRSR" id="PIRSR600715-1"/>
    </source>
</evidence>
<comment type="pathway">
    <text evidence="7">Cell wall biogenesis; peptidoglycan biosynthesis.</text>
</comment>
<keyword evidence="7 9" id="KW-0479">Metal-binding</keyword>
<dbReference type="InterPro" id="IPR018480">
    <property type="entry name" value="PNAcMuramoyl-5peptid_Trfase_CS"/>
</dbReference>
<name>C7LZM1_ACIFD</name>
<keyword evidence="7" id="KW-1003">Cell membrane</keyword>
<evidence type="ECO:0000256" key="3">
    <source>
        <dbReference type="ARBA" id="ARBA00022679"/>
    </source>
</evidence>
<accession>C7LZM1</accession>
<keyword evidence="7" id="KW-0133">Cell shape</keyword>
<dbReference type="GO" id="GO:0008360">
    <property type="term" value="P:regulation of cell shape"/>
    <property type="evidence" value="ECO:0007669"/>
    <property type="project" value="UniProtKB-KW"/>
</dbReference>
<feature type="binding site" evidence="9">
    <location>
        <position position="243"/>
    </location>
    <ligand>
        <name>Mg(2+)</name>
        <dbReference type="ChEBI" id="CHEBI:18420"/>
    </ligand>
</feature>
<dbReference type="GO" id="GO:0009252">
    <property type="term" value="P:peptidoglycan biosynthetic process"/>
    <property type="evidence" value="ECO:0007669"/>
    <property type="project" value="UniProtKB-UniRule"/>
</dbReference>
<keyword evidence="11" id="KW-1185">Reference proteome</keyword>
<evidence type="ECO:0000256" key="4">
    <source>
        <dbReference type="ARBA" id="ARBA00022692"/>
    </source>
</evidence>
<dbReference type="OrthoDB" id="9805475at2"/>
<keyword evidence="6 7" id="KW-0472">Membrane</keyword>
<feature type="binding site" evidence="9">
    <location>
        <position position="173"/>
    </location>
    <ligand>
        <name>Mg(2+)</name>
        <dbReference type="ChEBI" id="CHEBI:18420"/>
    </ligand>
</feature>
<dbReference type="AlphaFoldDB" id="C7LZM1"/>
<dbReference type="GO" id="GO:0051992">
    <property type="term" value="F:UDP-N-acetylmuramoyl-L-alanyl-D-glutamyl-meso-2,6-diaminopimelyl-D-alanyl-D-alanine:undecaprenyl-phosphate transferase activity"/>
    <property type="evidence" value="ECO:0007669"/>
    <property type="project" value="RHEA"/>
</dbReference>
<keyword evidence="7" id="KW-0132">Cell division</keyword>
<dbReference type="InterPro" id="IPR003524">
    <property type="entry name" value="PNAcMuramoyl-5peptid_Trfase"/>
</dbReference>
<dbReference type="HOGENOM" id="CLU_023982_0_0_11"/>
<dbReference type="UniPathway" id="UPA00219"/>
<dbReference type="RefSeq" id="WP_015798665.1">
    <property type="nucleotide sequence ID" value="NC_013124.1"/>
</dbReference>
<feature type="transmembrane region" description="Helical" evidence="7">
    <location>
        <begin position="154"/>
        <end position="174"/>
    </location>
</feature>
<dbReference type="PANTHER" id="PTHR22926">
    <property type="entry name" value="PHOSPHO-N-ACETYLMURAMOYL-PENTAPEPTIDE-TRANSFERASE"/>
    <property type="match status" value="1"/>
</dbReference>
<dbReference type="STRING" id="525909.Afer_1248"/>
<dbReference type="Pfam" id="PF00953">
    <property type="entry name" value="Glycos_transf_4"/>
    <property type="match status" value="1"/>
</dbReference>
<dbReference type="GO" id="GO:0005886">
    <property type="term" value="C:plasma membrane"/>
    <property type="evidence" value="ECO:0007669"/>
    <property type="project" value="UniProtKB-SubCell"/>
</dbReference>
<evidence type="ECO:0000313" key="11">
    <source>
        <dbReference type="Proteomes" id="UP000000771"/>
    </source>
</evidence>
<keyword evidence="7 9" id="KW-0460">Magnesium</keyword>
<feature type="transmembrane region" description="Helical" evidence="7">
    <location>
        <begin position="116"/>
        <end position="134"/>
    </location>
</feature>
<dbReference type="GO" id="GO:0046872">
    <property type="term" value="F:metal ion binding"/>
    <property type="evidence" value="ECO:0007669"/>
    <property type="project" value="UniProtKB-KW"/>
</dbReference>
<organism evidence="10 11">
    <name type="scientific">Acidimicrobium ferrooxidans (strain DSM 10331 / JCM 15462 / NBRC 103882 / ICP)</name>
    <dbReference type="NCBI Taxonomy" id="525909"/>
    <lineage>
        <taxon>Bacteria</taxon>
        <taxon>Bacillati</taxon>
        <taxon>Actinomycetota</taxon>
        <taxon>Acidimicrobiia</taxon>
        <taxon>Acidimicrobiales</taxon>
        <taxon>Acidimicrobiaceae</taxon>
        <taxon>Acidimicrobium</taxon>
    </lineage>
</organism>
<sequence length="344" mass="36198">MIAILASALVSLVVAVVGTPWLIERQRARGVGQQVREDGPSRHLVKAGTPTMGGIAIVVGTALGWAVTHAHLGVQLSRGGIAVVGLTIASSLIGVVDDLLKVRNRRSLGLTKAGKFSLQVAVALAFAVLARWWVGVPPVLAVVRVGGAQLELGSVGWIVLAVIVVVGSSNAVNLTDGLDGLAAGSGIFAFGALALMAYWMFRHVGLYHVPDALDLAVFAMAVTGALAGFLWWNAPPARIFMGDVGSLGLGSALGGLALLLHIDLLLVLLGGLFVIETLSVVAQVFTFRVWHRRILRMSPIHHHFELLGWPETTVLIRFWIIAGVCTALAIGVFYADFLSLGGVR</sequence>
<feature type="transmembrane region" description="Helical" evidence="7">
    <location>
        <begin position="314"/>
        <end position="335"/>
    </location>
</feature>
<feature type="transmembrane region" description="Helical" evidence="7">
    <location>
        <begin position="181"/>
        <end position="201"/>
    </location>
</feature>
<feature type="transmembrane region" description="Helical" evidence="7">
    <location>
        <begin position="244"/>
        <end position="262"/>
    </location>
</feature>
<comment type="subcellular location">
    <subcellularLocation>
        <location evidence="7">Cell membrane</location>
        <topology evidence="7">Multi-pass membrane protein</topology>
    </subcellularLocation>
    <subcellularLocation>
        <location evidence="1">Membrane</location>
        <topology evidence="1">Multi-pass membrane protein</topology>
    </subcellularLocation>
</comment>
<dbReference type="CDD" id="cd06852">
    <property type="entry name" value="GT_MraY"/>
    <property type="match status" value="1"/>
</dbReference>
<dbReference type="EMBL" id="CP001631">
    <property type="protein sequence ID" value="ACU54179.1"/>
    <property type="molecule type" value="Genomic_DNA"/>
</dbReference>
<dbReference type="NCBIfam" id="TIGR00445">
    <property type="entry name" value="mraY"/>
    <property type="match status" value="1"/>
</dbReference>
<evidence type="ECO:0000256" key="6">
    <source>
        <dbReference type="ARBA" id="ARBA00023136"/>
    </source>
</evidence>
<feature type="transmembrane region" description="Helical" evidence="7">
    <location>
        <begin position="213"/>
        <end position="232"/>
    </location>
</feature>
<feature type="transmembrane region" description="Helical" evidence="7">
    <location>
        <begin position="44"/>
        <end position="67"/>
    </location>
</feature>